<reference evidence="2" key="1">
    <citation type="journal article" date="2015" name="Nature">
        <title>Complex archaea that bridge the gap between prokaryotes and eukaryotes.</title>
        <authorList>
            <person name="Spang A."/>
            <person name="Saw J.H."/>
            <person name="Jorgensen S.L."/>
            <person name="Zaremba-Niedzwiedzka K."/>
            <person name="Martijn J."/>
            <person name="Lind A.E."/>
            <person name="van Eijk R."/>
            <person name="Schleper C."/>
            <person name="Guy L."/>
            <person name="Ettema T.J."/>
        </authorList>
    </citation>
    <scope>NUCLEOTIDE SEQUENCE</scope>
</reference>
<sequence length="75" mass="8434">MNLYLKVIGLIVLVVFSLGFLGPWFISAKSTELVSIGILYFVLGFVPGVFFLGKSIWKDKTRKKLTRKAKKLLDA</sequence>
<protein>
    <submittedName>
        <fullName evidence="2">Uncharacterized protein</fullName>
    </submittedName>
</protein>
<accession>A0A0F9Q0L8</accession>
<organism evidence="2">
    <name type="scientific">marine sediment metagenome</name>
    <dbReference type="NCBI Taxonomy" id="412755"/>
    <lineage>
        <taxon>unclassified sequences</taxon>
        <taxon>metagenomes</taxon>
        <taxon>ecological metagenomes</taxon>
    </lineage>
</organism>
<comment type="caution">
    <text evidence="2">The sequence shown here is derived from an EMBL/GenBank/DDBJ whole genome shotgun (WGS) entry which is preliminary data.</text>
</comment>
<dbReference type="EMBL" id="LAZR01001894">
    <property type="protein sequence ID" value="KKN37440.1"/>
    <property type="molecule type" value="Genomic_DNA"/>
</dbReference>
<keyword evidence="1" id="KW-0472">Membrane</keyword>
<gene>
    <name evidence="2" type="ORF">LCGC14_0763430</name>
</gene>
<name>A0A0F9Q0L8_9ZZZZ</name>
<feature type="transmembrane region" description="Helical" evidence="1">
    <location>
        <begin position="7"/>
        <end position="26"/>
    </location>
</feature>
<keyword evidence="1" id="KW-1133">Transmembrane helix</keyword>
<feature type="transmembrane region" description="Helical" evidence="1">
    <location>
        <begin position="38"/>
        <end position="57"/>
    </location>
</feature>
<dbReference type="AlphaFoldDB" id="A0A0F9Q0L8"/>
<proteinExistence type="predicted"/>
<evidence type="ECO:0000256" key="1">
    <source>
        <dbReference type="SAM" id="Phobius"/>
    </source>
</evidence>
<evidence type="ECO:0000313" key="2">
    <source>
        <dbReference type="EMBL" id="KKN37440.1"/>
    </source>
</evidence>
<keyword evidence="1" id="KW-0812">Transmembrane</keyword>